<name>I6Z6Q7_MYCWM</name>
<dbReference type="PATRIC" id="fig|1197325.3.peg.501"/>
<evidence type="ECO:0000313" key="2">
    <source>
        <dbReference type="Proteomes" id="UP000009005"/>
    </source>
</evidence>
<gene>
    <name evidence="1" type="ordered locus">WEN_02330</name>
</gene>
<sequence length="185" mass="20473">MVIPAIALKAFAVVVAGGAVAGTAVVAPVSYLASSGAFSSSQSLTLENGEKCLYFPIKNGETNNKLFICHKKDNEKPIFKWWTKDSSGDGMQDIETLSWNKKSETANSTNDYLNYELEVTLKQGTSDQKTITEKGRDDYITGDTIKQLEKNCIFKSAEKNRFILLCQGETLNREKGHEITVNSYQ</sequence>
<dbReference type="AlphaFoldDB" id="I6Z6Q7"/>
<proteinExistence type="predicted"/>
<protein>
    <submittedName>
        <fullName evidence="1">Uncharacterized protein</fullName>
    </submittedName>
</protein>
<dbReference type="EMBL" id="CP003703">
    <property type="protein sequence ID" value="AFN65253.1"/>
    <property type="molecule type" value="Genomic_DNA"/>
</dbReference>
<dbReference type="RefSeq" id="WP_014849963.1">
    <property type="nucleotide sequence ID" value="NC_018149.1"/>
</dbReference>
<dbReference type="Proteomes" id="UP000009005">
    <property type="component" value="Chromosome"/>
</dbReference>
<reference evidence="1 2" key="1">
    <citation type="journal article" date="2012" name="J. Bacteriol.">
        <title>Complete genome sequence of Mycoplasma wenyonii strain Massachusetts.</title>
        <authorList>
            <person name="Dos Santos A.P."/>
            <person name="Guimaraes A.M."/>
            <person name="do Nascimento N.C."/>
            <person name="Sanmiguel P.J."/>
            <person name="Messick J.B."/>
        </authorList>
    </citation>
    <scope>NUCLEOTIDE SEQUENCE [LARGE SCALE GENOMIC DNA]</scope>
    <source>
        <strain evidence="1 2">Massachusetts</strain>
    </source>
</reference>
<keyword evidence="2" id="KW-1185">Reference proteome</keyword>
<dbReference type="STRING" id="1197325.WEN_02330"/>
<dbReference type="KEGG" id="mwe:WEN_02330"/>
<dbReference type="HOGENOM" id="CLU_1501926_0_0_14"/>
<accession>I6Z6Q7</accession>
<evidence type="ECO:0000313" key="1">
    <source>
        <dbReference type="EMBL" id="AFN65253.1"/>
    </source>
</evidence>
<organism evidence="1 2">
    <name type="scientific">Mycoplasma wenyonii (strain Massachusetts)</name>
    <name type="common">Eperythrozoon wenyonii</name>
    <dbReference type="NCBI Taxonomy" id="1197325"/>
    <lineage>
        <taxon>Bacteria</taxon>
        <taxon>Bacillati</taxon>
        <taxon>Mycoplasmatota</taxon>
        <taxon>Mollicutes</taxon>
        <taxon>Mycoplasmataceae</taxon>
        <taxon>Mycoplasma</taxon>
    </lineage>
</organism>